<comment type="cofactor">
    <cofactor evidence="1 17 19">
        <name>Mn(2+)</name>
        <dbReference type="ChEBI" id="CHEBI:29035"/>
    </cofactor>
</comment>
<dbReference type="PANTHER" id="PTHR10896">
    <property type="entry name" value="GALACTOSYLGALACTOSYLXYLOSYLPROTEIN 3-BETA-GLUCURONOSYLTRANSFERASE BETA-1,3-GLUCURONYLTRANSFERASE"/>
    <property type="match status" value="1"/>
</dbReference>
<dbReference type="Pfam" id="PF03360">
    <property type="entry name" value="Glyco_transf_43"/>
    <property type="match status" value="1"/>
</dbReference>
<keyword evidence="6 19" id="KW-0808">Transferase</keyword>
<evidence type="ECO:0000256" key="12">
    <source>
        <dbReference type="ARBA" id="ARBA00023136"/>
    </source>
</evidence>
<accession>A0A7R9BUZ1</accession>
<dbReference type="Proteomes" id="UP000678499">
    <property type="component" value="Unassembled WGS sequence"/>
</dbReference>
<dbReference type="EMBL" id="CAJPEX010002186">
    <property type="protein sequence ID" value="CAG0920612.1"/>
    <property type="molecule type" value="Genomic_DNA"/>
</dbReference>
<feature type="non-terminal residue" evidence="22">
    <location>
        <position position="1"/>
    </location>
</feature>
<dbReference type="Gene3D" id="3.90.550.10">
    <property type="entry name" value="Spore Coat Polysaccharide Biosynthesis Protein SpsA, Chain A"/>
    <property type="match status" value="1"/>
</dbReference>
<comment type="pathway">
    <text evidence="3 19">Protein modification; protein glycosylation.</text>
</comment>
<keyword evidence="12 19" id="KW-0472">Membrane</keyword>
<dbReference type="InterPro" id="IPR036322">
    <property type="entry name" value="WD40_repeat_dom_sf"/>
</dbReference>
<comment type="catalytic activity">
    <reaction evidence="15 19">
        <text>3-O-(beta-D-galactosyl-(1-&gt;3)-beta-D-galactosyl-(1-&gt;4)-beta-D-xylosyl)-L-seryl-[protein] + UDP-alpha-D-glucuronate = 3-O-(beta-D-GlcA-(1-&gt;3)-beta-D-Gal-(1-&gt;3)-beta-D-Gal-(1-&gt;4)-beta-D-Xyl)-L-seryl-[protein] + UDP + H(+)</text>
        <dbReference type="Rhea" id="RHEA:24168"/>
        <dbReference type="Rhea" id="RHEA-COMP:12571"/>
        <dbReference type="Rhea" id="RHEA-COMP:12573"/>
        <dbReference type="ChEBI" id="CHEBI:15378"/>
        <dbReference type="ChEBI" id="CHEBI:58052"/>
        <dbReference type="ChEBI" id="CHEBI:58223"/>
        <dbReference type="ChEBI" id="CHEBI:132090"/>
        <dbReference type="ChEBI" id="CHEBI:132093"/>
        <dbReference type="EC" id="2.4.1.135"/>
    </reaction>
</comment>
<feature type="compositionally biased region" description="Polar residues" evidence="20">
    <location>
        <begin position="130"/>
        <end position="139"/>
    </location>
</feature>
<dbReference type="GO" id="GO:0005975">
    <property type="term" value="P:carbohydrate metabolic process"/>
    <property type="evidence" value="ECO:0007669"/>
    <property type="project" value="TreeGrafter"/>
</dbReference>
<keyword evidence="23" id="KW-1185">Reference proteome</keyword>
<dbReference type="PANTHER" id="PTHR10896:SF50">
    <property type="entry name" value="GALACTOSYLGALACTOSYLXYLOSYLPROTEIN 3-BETA-GLUCURONOSYLTRANSFERASE P"/>
    <property type="match status" value="1"/>
</dbReference>
<dbReference type="CDD" id="cd00218">
    <property type="entry name" value="GlcAT-I"/>
    <property type="match status" value="1"/>
</dbReference>
<keyword evidence="7 19" id="KW-0812">Transmembrane</keyword>
<dbReference type="GO" id="GO:0015018">
    <property type="term" value="F:galactosylgalactosylxylosylprotein 3-beta-glucuronosyltransferase activity"/>
    <property type="evidence" value="ECO:0007669"/>
    <property type="project" value="UniProtKB-UniRule"/>
</dbReference>
<feature type="glycosylation site" description="N-linked (GlcNAc...) asparagine" evidence="18">
    <location>
        <position position="364"/>
    </location>
</feature>
<dbReference type="InterPro" id="IPR005027">
    <property type="entry name" value="Glyco_trans_43"/>
</dbReference>
<evidence type="ECO:0000256" key="9">
    <source>
        <dbReference type="ARBA" id="ARBA00022968"/>
    </source>
</evidence>
<organism evidence="22">
    <name type="scientific">Notodromas monacha</name>
    <dbReference type="NCBI Taxonomy" id="399045"/>
    <lineage>
        <taxon>Eukaryota</taxon>
        <taxon>Metazoa</taxon>
        <taxon>Ecdysozoa</taxon>
        <taxon>Arthropoda</taxon>
        <taxon>Crustacea</taxon>
        <taxon>Oligostraca</taxon>
        <taxon>Ostracoda</taxon>
        <taxon>Podocopa</taxon>
        <taxon>Podocopida</taxon>
        <taxon>Cypridocopina</taxon>
        <taxon>Cypridoidea</taxon>
        <taxon>Cyprididae</taxon>
        <taxon>Notodromas</taxon>
    </lineage>
</organism>
<keyword evidence="14 17" id="KW-0464">Manganese</keyword>
<protein>
    <recommendedName>
        <fullName evidence="5 19">Galactosylgalactosylxylosylprotein 3-beta-glucuronosyltransferase</fullName>
        <ecNumber evidence="5 19">2.4.1.135</ecNumber>
    </recommendedName>
</protein>
<feature type="active site" description="Proton donor/acceptor" evidence="16">
    <location>
        <position position="344"/>
    </location>
</feature>
<evidence type="ECO:0000256" key="6">
    <source>
        <dbReference type="ARBA" id="ARBA00022679"/>
    </source>
</evidence>
<dbReference type="SUPFAM" id="SSF53448">
    <property type="entry name" value="Nucleotide-diphospho-sugar transferases"/>
    <property type="match status" value="1"/>
</dbReference>
<keyword evidence="10 19" id="KW-1133">Transmembrane helix</keyword>
<evidence type="ECO:0000256" key="7">
    <source>
        <dbReference type="ARBA" id="ARBA00022692"/>
    </source>
</evidence>
<dbReference type="Gene3D" id="2.130.10.10">
    <property type="entry name" value="YVTN repeat-like/Quinoprotein amine dehydrogenase"/>
    <property type="match status" value="1"/>
</dbReference>
<evidence type="ECO:0000256" key="13">
    <source>
        <dbReference type="ARBA" id="ARBA00023180"/>
    </source>
</evidence>
<evidence type="ECO:0000256" key="3">
    <source>
        <dbReference type="ARBA" id="ARBA00004922"/>
    </source>
</evidence>
<dbReference type="InterPro" id="IPR001680">
    <property type="entry name" value="WD40_rpt"/>
</dbReference>
<name>A0A7R9BUZ1_9CRUS</name>
<dbReference type="SMART" id="SM00320">
    <property type="entry name" value="WD40"/>
    <property type="match status" value="3"/>
</dbReference>
<dbReference type="InterPro" id="IPR015943">
    <property type="entry name" value="WD40/YVTN_repeat-like_dom_sf"/>
</dbReference>
<evidence type="ECO:0000313" key="23">
    <source>
        <dbReference type="Proteomes" id="UP000678499"/>
    </source>
</evidence>
<feature type="binding site" evidence="17">
    <location>
        <position position="259"/>
    </location>
    <ligand>
        <name>Mn(2+)</name>
        <dbReference type="ChEBI" id="CHEBI:29035"/>
    </ligand>
</feature>
<evidence type="ECO:0000256" key="17">
    <source>
        <dbReference type="PIRSR" id="PIRSR605027-3"/>
    </source>
</evidence>
<dbReference type="GO" id="GO:0050650">
    <property type="term" value="P:chondroitin sulfate proteoglycan biosynthetic process"/>
    <property type="evidence" value="ECO:0007669"/>
    <property type="project" value="TreeGrafter"/>
</dbReference>
<keyword evidence="11 19" id="KW-0333">Golgi apparatus</keyword>
<dbReference type="EMBL" id="OA884223">
    <property type="protein sequence ID" value="CAD7280460.1"/>
    <property type="molecule type" value="Genomic_DNA"/>
</dbReference>
<dbReference type="GO" id="GO:0046872">
    <property type="term" value="F:metal ion binding"/>
    <property type="evidence" value="ECO:0007669"/>
    <property type="project" value="UniProtKB-KW"/>
</dbReference>
<comment type="subcellular location">
    <subcellularLocation>
        <location evidence="2 19">Golgi apparatus membrane</location>
        <topology evidence="2 19">Single-pass type II membrane protein</topology>
    </subcellularLocation>
</comment>
<evidence type="ECO:0000313" key="22">
    <source>
        <dbReference type="EMBL" id="CAD7280460.1"/>
    </source>
</evidence>
<evidence type="ECO:0000256" key="15">
    <source>
        <dbReference type="ARBA" id="ARBA00047979"/>
    </source>
</evidence>
<dbReference type="AlphaFoldDB" id="A0A7R9BUZ1"/>
<comment type="similarity">
    <text evidence="4 19">Belongs to the glycosyltransferase 43 family.</text>
</comment>
<dbReference type="InterPro" id="IPR029044">
    <property type="entry name" value="Nucleotide-diphossugar_trans"/>
</dbReference>
<proteinExistence type="inferred from homology"/>
<keyword evidence="13 18" id="KW-0325">Glycoprotein</keyword>
<evidence type="ECO:0000256" key="10">
    <source>
        <dbReference type="ARBA" id="ARBA00022989"/>
    </source>
</evidence>
<evidence type="ECO:0000256" key="20">
    <source>
        <dbReference type="SAM" id="MobiDB-lite"/>
    </source>
</evidence>
<feature type="region of interest" description="Disordered" evidence="20">
    <location>
        <begin position="441"/>
        <end position="460"/>
    </location>
</feature>
<evidence type="ECO:0000256" key="4">
    <source>
        <dbReference type="ARBA" id="ARBA00007706"/>
    </source>
</evidence>
<dbReference type="UniPathway" id="UPA00378"/>
<dbReference type="FunFam" id="3.90.550.10:FF:000044">
    <property type="entry name" value="Galactosylgalactosylxylosylprotein 3-beta-glucuronosyltransferase"/>
    <property type="match status" value="1"/>
</dbReference>
<evidence type="ECO:0000256" key="5">
    <source>
        <dbReference type="ARBA" id="ARBA00012641"/>
    </source>
</evidence>
<feature type="region of interest" description="Disordered" evidence="20">
    <location>
        <begin position="123"/>
        <end position="143"/>
    </location>
</feature>
<feature type="transmembrane region" description="Helical" evidence="19">
    <location>
        <begin position="68"/>
        <end position="86"/>
    </location>
</feature>
<evidence type="ECO:0000256" key="2">
    <source>
        <dbReference type="ARBA" id="ARBA00004323"/>
    </source>
</evidence>
<evidence type="ECO:0000256" key="16">
    <source>
        <dbReference type="PIRSR" id="PIRSR605027-1"/>
    </source>
</evidence>
<evidence type="ECO:0000256" key="19">
    <source>
        <dbReference type="RuleBase" id="RU363127"/>
    </source>
</evidence>
<evidence type="ECO:0000256" key="18">
    <source>
        <dbReference type="PIRSR" id="PIRSR605027-6"/>
    </source>
</evidence>
<evidence type="ECO:0000256" key="14">
    <source>
        <dbReference type="ARBA" id="ARBA00023211"/>
    </source>
</evidence>
<dbReference type="OrthoDB" id="244107at2759"/>
<evidence type="ECO:0000256" key="11">
    <source>
        <dbReference type="ARBA" id="ARBA00023034"/>
    </source>
</evidence>
<keyword evidence="8 17" id="KW-0479">Metal-binding</keyword>
<evidence type="ECO:0000256" key="8">
    <source>
        <dbReference type="ARBA" id="ARBA00022723"/>
    </source>
</evidence>
<keyword evidence="9 19" id="KW-0735">Signal-anchor</keyword>
<dbReference type="InterPro" id="IPR057780">
    <property type="entry name" value="Beta-prop_Vps41"/>
</dbReference>
<gene>
    <name evidence="22" type="ORF">NMOB1V02_LOCUS8120</name>
</gene>
<sequence length="864" mass="96846">MAKFVAVVCPRGFSDGRRKEFLPVSTLSSFLELKMTFHPSMTRTIANQLGWPMKVHLLSLRRVRLRSTLLAVWSLIATLTSFWGIFGSRDENASSSSTCLPCHGITQESSVNTSMRLKGFQKSDPLETEPSFSCYSSKSSHPRKNQGKLPTIYVITPTYERPAQLADLTRMAQTLAHVAELFWVLVQDSREREPLVHDFLRYTNINYTYITVDESIRPKRIESPTKKILEPRGVACRMTGLAWVRKYVRSGVVYFADDDNSYDIRLFHEMRLTKRVSMWPVGLVTAYGISSPIVDLETGRVTGFYDGWIAKRMFPVDMAGFAVTVSLLLQKPQAMMPFRPGFEEDGFLKSLGVQIGDIEPKASNCTKVLVWHTKTLTEPIDPPTVSTDLIKNTNLIIVCGTTDAFKKRMEVPIENPLPSVLENSGNIDGSEVWSDDAVDLPGAEENSFSSVDEEDDDSEPKLKYERLGNDLRKIFMKDSASCIAVNSRFLVLGSHWGMIHVLDHLGNAARGHELQAHAVSVNHISLDSEGDYLASCSDDGRVVVHGLYSADNTHNLSFDHPVKSVALDPNYYKSRSGRKFLTGDHQLILHEKTFLNLQKQSVLHSADGLVRTIKWNRENFVAWATDAGVRVADLNERKTISLIKRDHDAKYRPELLRCHLCWQDGKTLLIGWADTVKICVIRRNREPPQAYRDAPQHLVEIVSMFTTDFFICGIAPLVDPGGGLSRGGDLGSHLVLMAMAKEEGVVVDPTGKVSQNSTCIPARGQKLMLTIIEPRVHDYTEIVTDLLSVRNYADYKINDYHMDCLIDEGLFFIVSPKDVIVAKPRDADDHIDWLLDRCKFEEALNAVENSGKRALSVSMSGGST</sequence>
<dbReference type="EC" id="2.4.1.135" evidence="5 19"/>
<feature type="domain" description="Vps41 beta-propeller" evidence="21">
    <location>
        <begin position="462"/>
        <end position="823"/>
    </location>
</feature>
<dbReference type="GO" id="GO:0000139">
    <property type="term" value="C:Golgi membrane"/>
    <property type="evidence" value="ECO:0007669"/>
    <property type="project" value="UniProtKB-SubCell"/>
</dbReference>
<evidence type="ECO:0000259" key="21">
    <source>
        <dbReference type="Pfam" id="PF23411"/>
    </source>
</evidence>
<reference evidence="22" key="1">
    <citation type="submission" date="2020-11" db="EMBL/GenBank/DDBJ databases">
        <authorList>
            <person name="Tran Van P."/>
        </authorList>
    </citation>
    <scope>NUCLEOTIDE SEQUENCE</scope>
</reference>
<dbReference type="SUPFAM" id="SSF50978">
    <property type="entry name" value="WD40 repeat-like"/>
    <property type="match status" value="1"/>
</dbReference>
<evidence type="ECO:0000256" key="1">
    <source>
        <dbReference type="ARBA" id="ARBA00001936"/>
    </source>
</evidence>
<dbReference type="Pfam" id="PF23411">
    <property type="entry name" value="Beta-prop_Vps41"/>
    <property type="match status" value="1"/>
</dbReference>